<evidence type="ECO:0000256" key="1">
    <source>
        <dbReference type="ARBA" id="ARBA00005964"/>
    </source>
</evidence>
<dbReference type="InterPro" id="IPR019826">
    <property type="entry name" value="Carboxylesterase_B_AS"/>
</dbReference>
<reference evidence="5 6" key="1">
    <citation type="journal article" date="2014" name="Antonie Van Leeuwenhoek">
        <title>Hyphomonas beringensis sp. nov. and Hyphomonas chukchiensis sp. nov., isolated from surface seawater of the Bering Sea and Chukchi Sea.</title>
        <authorList>
            <person name="Li C."/>
            <person name="Lai Q."/>
            <person name="Li G."/>
            <person name="Dong C."/>
            <person name="Wang J."/>
            <person name="Liao Y."/>
            <person name="Shao Z."/>
        </authorList>
    </citation>
    <scope>NUCLEOTIDE SEQUENCE [LARGE SCALE GENOMIC DNA]</scope>
    <source>
        <strain evidence="5 6">25B14_1</strain>
    </source>
</reference>
<dbReference type="STRING" id="1280946.HY29_13340"/>
<feature type="signal peptide" evidence="3">
    <location>
        <begin position="1"/>
        <end position="23"/>
    </location>
</feature>
<dbReference type="InterPro" id="IPR029058">
    <property type="entry name" value="AB_hydrolase_fold"/>
</dbReference>
<dbReference type="InterPro" id="IPR050309">
    <property type="entry name" value="Type-B_Carboxylest/Lipase"/>
</dbReference>
<keyword evidence="2 3" id="KW-0378">Hydrolase</keyword>
<dbReference type="Proteomes" id="UP000027037">
    <property type="component" value="Unassembled WGS sequence"/>
</dbReference>
<evidence type="ECO:0000256" key="3">
    <source>
        <dbReference type="RuleBase" id="RU361235"/>
    </source>
</evidence>
<dbReference type="GO" id="GO:0016787">
    <property type="term" value="F:hydrolase activity"/>
    <property type="evidence" value="ECO:0007669"/>
    <property type="project" value="UniProtKB-KW"/>
</dbReference>
<name>A0A062U917_9PROT</name>
<dbReference type="PATRIC" id="fig|1280946.3.peg.1677"/>
<dbReference type="Gene3D" id="3.40.50.1820">
    <property type="entry name" value="alpha/beta hydrolase"/>
    <property type="match status" value="2"/>
</dbReference>
<dbReference type="InterPro" id="IPR002018">
    <property type="entry name" value="CarbesteraseB"/>
</dbReference>
<dbReference type="SUPFAM" id="SSF53474">
    <property type="entry name" value="alpha/beta-Hydrolases"/>
    <property type="match status" value="1"/>
</dbReference>
<protein>
    <recommendedName>
        <fullName evidence="3">Carboxylic ester hydrolase</fullName>
        <ecNumber evidence="3">3.1.1.-</ecNumber>
    </recommendedName>
</protein>
<dbReference type="Pfam" id="PF00135">
    <property type="entry name" value="COesterase"/>
    <property type="match status" value="1"/>
</dbReference>
<feature type="domain" description="Carboxylesterase type B" evidence="4">
    <location>
        <begin position="46"/>
        <end position="355"/>
    </location>
</feature>
<feature type="chain" id="PRO_5005102991" description="Carboxylic ester hydrolase" evidence="3">
    <location>
        <begin position="24"/>
        <end position="480"/>
    </location>
</feature>
<keyword evidence="3" id="KW-0732">Signal</keyword>
<dbReference type="eggNOG" id="COG2272">
    <property type="taxonomic scope" value="Bacteria"/>
</dbReference>
<evidence type="ECO:0000256" key="2">
    <source>
        <dbReference type="ARBA" id="ARBA00022801"/>
    </source>
</evidence>
<dbReference type="PANTHER" id="PTHR11559">
    <property type="entry name" value="CARBOXYLESTERASE"/>
    <property type="match status" value="1"/>
</dbReference>
<accession>A0A062U917</accession>
<dbReference type="EMBL" id="AWFF01000034">
    <property type="protein sequence ID" value="KCZ54777.1"/>
    <property type="molecule type" value="Genomic_DNA"/>
</dbReference>
<proteinExistence type="inferred from homology"/>
<comment type="caution">
    <text evidence="5">The sequence shown here is derived from an EMBL/GenBank/DDBJ whole genome shotgun (WGS) entry which is preliminary data.</text>
</comment>
<gene>
    <name evidence="5" type="ORF">HY29_13340</name>
</gene>
<dbReference type="AlphaFoldDB" id="A0A062U917"/>
<evidence type="ECO:0000259" key="4">
    <source>
        <dbReference type="Pfam" id="PF00135"/>
    </source>
</evidence>
<keyword evidence="6" id="KW-1185">Reference proteome</keyword>
<organism evidence="5 6">
    <name type="scientific">Hyphomonas beringensis</name>
    <dbReference type="NCBI Taxonomy" id="1280946"/>
    <lineage>
        <taxon>Bacteria</taxon>
        <taxon>Pseudomonadati</taxon>
        <taxon>Pseudomonadota</taxon>
        <taxon>Alphaproteobacteria</taxon>
        <taxon>Hyphomonadales</taxon>
        <taxon>Hyphomonadaceae</taxon>
        <taxon>Hyphomonas</taxon>
    </lineage>
</organism>
<evidence type="ECO:0000313" key="5">
    <source>
        <dbReference type="EMBL" id="KCZ54777.1"/>
    </source>
</evidence>
<dbReference type="ESTHER" id="9rhob-a0a062u917">
    <property type="family name" value="Carb_B_Bacteria"/>
</dbReference>
<evidence type="ECO:0000313" key="6">
    <source>
        <dbReference type="Proteomes" id="UP000027037"/>
    </source>
</evidence>
<comment type="similarity">
    <text evidence="1 3">Belongs to the type-B carboxylesterase/lipase family.</text>
</comment>
<sequence length="480" mass="50209">MKIKPVWSIVALAAAMATPSVMAEEPAEAAAEFVRILPVDEVIETVSVETSAGTLVGAREGDALVFKGVPYAAAPVGPLRWKAPQPVAPWTGDRAAVSYEPPCPQPVPVDAATPNQGGVAGVQSEDCLYLEVYAPVAAKKAPVVVWLHGGAAFLGAGHLGSYVGTSNAAKGIITIPINYRLGSLGSFAHPAISSEDGPTGNFAMMDAVAALEWVAENIEAFGGDPENVTIAGQSAGGVMVVNLLTLPSAKGLFDKAVIQSGAYVSKGMTLEDAEAKTVKALATIDVPEDVTAEQLRTVSAQTFSYDPVLRGGFGTILDGEFFVRSPKAVLEAGEELDVPVLVGANSGERGFHAAEDLVAEVGDTGAPAWLYRFDYTPEFRKEAWPSGPIHSAELIFSFDSIDTSGWAAGDVGEADRAMAKWVNSCWVAFYKMPTDATSLKCADGVEWPAYDSESKAVMNFGSTIEISDADMYPDGPGANE</sequence>
<dbReference type="EC" id="3.1.1.-" evidence="3"/>
<dbReference type="RefSeq" id="WP_206741944.1">
    <property type="nucleotide sequence ID" value="NZ_AWFF01000034.1"/>
</dbReference>
<dbReference type="PROSITE" id="PS00122">
    <property type="entry name" value="CARBOXYLESTERASE_B_1"/>
    <property type="match status" value="1"/>
</dbReference>